<keyword evidence="2" id="KW-1185">Reference proteome</keyword>
<protein>
    <recommendedName>
        <fullName evidence="3">DUF3052 domain-containing protein</fullName>
    </recommendedName>
</protein>
<dbReference type="EMBL" id="CP134146">
    <property type="protein sequence ID" value="WNC68928.1"/>
    <property type="molecule type" value="Genomic_DNA"/>
</dbReference>
<evidence type="ECO:0000313" key="2">
    <source>
        <dbReference type="Proteomes" id="UP001248581"/>
    </source>
</evidence>
<name>A0ABY9TJB0_9GAMM</name>
<accession>A0ABY9TJB0</accession>
<evidence type="ECO:0000313" key="1">
    <source>
        <dbReference type="EMBL" id="WNC68928.1"/>
    </source>
</evidence>
<sequence length="153" mass="17752">MSALFKKLNLKDQQQLLILNAPREFEQELQQLKSIEVAGQLDMNSSFDFVLCFVENQKELDACGPQVTANIVDDAVLWFAYPKKSSKKYKSDISRDHGWQLLGKLGYEGVRQVAIDDDWSALRFRKVEFIKSLKRNPEWLLSEQRLKKSKADK</sequence>
<organism evidence="1 2">
    <name type="scientific">Thalassotalea nanhaiensis</name>
    <dbReference type="NCBI Taxonomy" id="3065648"/>
    <lineage>
        <taxon>Bacteria</taxon>
        <taxon>Pseudomonadati</taxon>
        <taxon>Pseudomonadota</taxon>
        <taxon>Gammaproteobacteria</taxon>
        <taxon>Alteromonadales</taxon>
        <taxon>Colwelliaceae</taxon>
        <taxon>Thalassotalea</taxon>
    </lineage>
</organism>
<dbReference type="RefSeq" id="WP_348388082.1">
    <property type="nucleotide sequence ID" value="NZ_CP134146.1"/>
</dbReference>
<reference evidence="2" key="1">
    <citation type="submission" date="2023-09" db="EMBL/GenBank/DDBJ databases">
        <authorList>
            <person name="Li S."/>
            <person name="Li X."/>
            <person name="Zhang C."/>
            <person name="Zhao Z."/>
        </authorList>
    </citation>
    <scope>NUCLEOTIDE SEQUENCE [LARGE SCALE GENOMIC DNA]</scope>
    <source>
        <strain evidence="2">SQ345</strain>
    </source>
</reference>
<proteinExistence type="predicted"/>
<gene>
    <name evidence="1" type="ORF">RI845_01945</name>
</gene>
<evidence type="ECO:0008006" key="3">
    <source>
        <dbReference type="Google" id="ProtNLM"/>
    </source>
</evidence>
<dbReference type="Proteomes" id="UP001248581">
    <property type="component" value="Chromosome"/>
</dbReference>